<proteinExistence type="predicted"/>
<accession>A0A9P5EW26</accession>
<feature type="compositionally biased region" description="Basic and acidic residues" evidence="1">
    <location>
        <begin position="122"/>
        <end position="137"/>
    </location>
</feature>
<evidence type="ECO:0000256" key="1">
    <source>
        <dbReference type="SAM" id="MobiDB-lite"/>
    </source>
</evidence>
<protein>
    <submittedName>
        <fullName evidence="2">Uncharacterized protein</fullName>
    </submittedName>
</protein>
<comment type="caution">
    <text evidence="2">The sequence shown here is derived from an EMBL/GenBank/DDBJ whole genome shotgun (WGS) entry which is preliminary data.</text>
</comment>
<evidence type="ECO:0000313" key="3">
    <source>
        <dbReference type="Proteomes" id="UP000711996"/>
    </source>
</evidence>
<dbReference type="AlphaFoldDB" id="A0A9P5EW26"/>
<sequence length="137" mass="15201">MPNRHLSHKHSYTLSSQYTRRSRKHLSITKQGESITISYILSALVVATATSPALVSAAVPVRTAVSPPPPPLRLMLLDNDDLLLLICHDPGRRRSPARSTLHHRRIRVNNDRSAPKDEEEPHDGAERDANHGAGAER</sequence>
<organism evidence="2 3">
    <name type="scientific">Colletotrichum siamense</name>
    <name type="common">Anthracnose fungus</name>
    <dbReference type="NCBI Taxonomy" id="690259"/>
    <lineage>
        <taxon>Eukaryota</taxon>
        <taxon>Fungi</taxon>
        <taxon>Dikarya</taxon>
        <taxon>Ascomycota</taxon>
        <taxon>Pezizomycotina</taxon>
        <taxon>Sordariomycetes</taxon>
        <taxon>Hypocreomycetidae</taxon>
        <taxon>Glomerellales</taxon>
        <taxon>Glomerellaceae</taxon>
        <taxon>Colletotrichum</taxon>
        <taxon>Colletotrichum gloeosporioides species complex</taxon>
    </lineage>
</organism>
<dbReference type="EMBL" id="QPMT01000013">
    <property type="protein sequence ID" value="KAF4860535.1"/>
    <property type="molecule type" value="Genomic_DNA"/>
</dbReference>
<reference evidence="2" key="1">
    <citation type="submission" date="2019-06" db="EMBL/GenBank/DDBJ databases">
        <authorList>
            <person name="Gan P."/>
            <person name="Shirasu K."/>
        </authorList>
    </citation>
    <scope>NUCLEOTIDE SEQUENCE [LARGE SCALE GENOMIC DNA]</scope>
    <source>
        <strain evidence="2">CAD2</strain>
    </source>
</reference>
<dbReference type="Proteomes" id="UP000711996">
    <property type="component" value="Unassembled WGS sequence"/>
</dbReference>
<name>A0A9P5EW26_COLSI</name>
<feature type="region of interest" description="Disordered" evidence="1">
    <location>
        <begin position="91"/>
        <end position="137"/>
    </location>
</feature>
<keyword evidence="3" id="KW-1185">Reference proteome</keyword>
<feature type="compositionally biased region" description="Basic residues" evidence="1">
    <location>
        <begin position="91"/>
        <end position="107"/>
    </location>
</feature>
<gene>
    <name evidence="2" type="ORF">CGCSCA2_v005266</name>
</gene>
<evidence type="ECO:0000313" key="2">
    <source>
        <dbReference type="EMBL" id="KAF4860535.1"/>
    </source>
</evidence>